<feature type="transmembrane region" description="Helical" evidence="7">
    <location>
        <begin position="101"/>
        <end position="125"/>
    </location>
</feature>
<evidence type="ECO:0000256" key="4">
    <source>
        <dbReference type="ARBA" id="ARBA00023136"/>
    </source>
</evidence>
<feature type="transmembrane region" description="Helical" evidence="7">
    <location>
        <begin position="216"/>
        <end position="234"/>
    </location>
</feature>
<feature type="transmembrane region" description="Helical" evidence="7">
    <location>
        <begin position="187"/>
        <end position="209"/>
    </location>
</feature>
<feature type="domain" description="Rhodopsin" evidence="8">
    <location>
        <begin position="41"/>
        <end position="280"/>
    </location>
</feature>
<keyword evidence="4 7" id="KW-0472">Membrane</keyword>
<feature type="transmembrane region" description="Helical" evidence="7">
    <location>
        <begin position="254"/>
        <end position="275"/>
    </location>
</feature>
<evidence type="ECO:0000256" key="6">
    <source>
        <dbReference type="SAM" id="MobiDB-lite"/>
    </source>
</evidence>
<reference evidence="9" key="1">
    <citation type="submission" date="2023-06" db="EMBL/GenBank/DDBJ databases">
        <title>Genome-scale phylogeny and comparative genomics of the fungal order Sordariales.</title>
        <authorList>
            <consortium name="Lawrence Berkeley National Laboratory"/>
            <person name="Hensen N."/>
            <person name="Bonometti L."/>
            <person name="Westerberg I."/>
            <person name="Brannstrom I.O."/>
            <person name="Guillou S."/>
            <person name="Cros-Aarteil S."/>
            <person name="Calhoun S."/>
            <person name="Haridas S."/>
            <person name="Kuo A."/>
            <person name="Mondo S."/>
            <person name="Pangilinan J."/>
            <person name="Riley R."/>
            <person name="Labutti K."/>
            <person name="Andreopoulos B."/>
            <person name="Lipzen A."/>
            <person name="Chen C."/>
            <person name="Yanf M."/>
            <person name="Daum C."/>
            <person name="Ng V."/>
            <person name="Clum A."/>
            <person name="Steindorff A."/>
            <person name="Ohm R."/>
            <person name="Martin F."/>
            <person name="Silar P."/>
            <person name="Natvig D."/>
            <person name="Lalanne C."/>
            <person name="Gautier V."/>
            <person name="Ament-Velasquez S.L."/>
            <person name="Kruys A."/>
            <person name="Hutchinson M.I."/>
            <person name="Powell A.J."/>
            <person name="Barry K."/>
            <person name="Miller A.N."/>
            <person name="Grigoriev I.V."/>
            <person name="Debuchy R."/>
            <person name="Gladieux P."/>
            <person name="Thoren M.H."/>
            <person name="Johannesson H."/>
        </authorList>
    </citation>
    <scope>NUCLEOTIDE SEQUENCE</scope>
    <source>
        <strain evidence="9">PSN4</strain>
    </source>
</reference>
<comment type="subcellular location">
    <subcellularLocation>
        <location evidence="1">Membrane</location>
        <topology evidence="1">Multi-pass membrane protein</topology>
    </subcellularLocation>
</comment>
<proteinExistence type="inferred from homology"/>
<feature type="region of interest" description="Disordered" evidence="6">
    <location>
        <begin position="291"/>
        <end position="381"/>
    </location>
</feature>
<dbReference type="InterPro" id="IPR052337">
    <property type="entry name" value="SAT4-like"/>
</dbReference>
<dbReference type="EMBL" id="MU839827">
    <property type="protein sequence ID" value="KAK1760163.1"/>
    <property type="molecule type" value="Genomic_DNA"/>
</dbReference>
<feature type="transmembrane region" description="Helical" evidence="7">
    <location>
        <begin position="20"/>
        <end position="41"/>
    </location>
</feature>
<feature type="transmembrane region" description="Helical" evidence="7">
    <location>
        <begin position="61"/>
        <end position="81"/>
    </location>
</feature>
<evidence type="ECO:0000256" key="1">
    <source>
        <dbReference type="ARBA" id="ARBA00004141"/>
    </source>
</evidence>
<dbReference type="InterPro" id="IPR049326">
    <property type="entry name" value="Rhodopsin_dom_fungi"/>
</dbReference>
<feature type="compositionally biased region" description="Acidic residues" evidence="6">
    <location>
        <begin position="344"/>
        <end position="358"/>
    </location>
</feature>
<evidence type="ECO:0000256" key="3">
    <source>
        <dbReference type="ARBA" id="ARBA00022989"/>
    </source>
</evidence>
<dbReference type="GO" id="GO:0016020">
    <property type="term" value="C:membrane"/>
    <property type="evidence" value="ECO:0007669"/>
    <property type="project" value="UniProtKB-SubCell"/>
</dbReference>
<organism evidence="9 10">
    <name type="scientific">Echria macrotheca</name>
    <dbReference type="NCBI Taxonomy" id="438768"/>
    <lineage>
        <taxon>Eukaryota</taxon>
        <taxon>Fungi</taxon>
        <taxon>Dikarya</taxon>
        <taxon>Ascomycota</taxon>
        <taxon>Pezizomycotina</taxon>
        <taxon>Sordariomycetes</taxon>
        <taxon>Sordariomycetidae</taxon>
        <taxon>Sordariales</taxon>
        <taxon>Schizotheciaceae</taxon>
        <taxon>Echria</taxon>
    </lineage>
</organism>
<evidence type="ECO:0000256" key="7">
    <source>
        <dbReference type="SAM" id="Phobius"/>
    </source>
</evidence>
<dbReference type="PANTHER" id="PTHR33048:SF47">
    <property type="entry name" value="INTEGRAL MEMBRANE PROTEIN-RELATED"/>
    <property type="match status" value="1"/>
</dbReference>
<keyword evidence="3 7" id="KW-1133">Transmembrane helix</keyword>
<evidence type="ECO:0000256" key="5">
    <source>
        <dbReference type="ARBA" id="ARBA00038359"/>
    </source>
</evidence>
<protein>
    <recommendedName>
        <fullName evidence="8">Rhodopsin domain-containing protein</fullName>
    </recommendedName>
</protein>
<comment type="similarity">
    <text evidence="5">Belongs to the SAT4 family.</text>
</comment>
<gene>
    <name evidence="9" type="ORF">QBC47DRAFT_448749</name>
</gene>
<evidence type="ECO:0000256" key="2">
    <source>
        <dbReference type="ARBA" id="ARBA00022692"/>
    </source>
</evidence>
<accession>A0AAJ0BKW3</accession>
<name>A0AAJ0BKW3_9PEZI</name>
<comment type="caution">
    <text evidence="9">The sequence shown here is derived from an EMBL/GenBank/DDBJ whole genome shotgun (WGS) entry which is preliminary data.</text>
</comment>
<dbReference type="Pfam" id="PF20684">
    <property type="entry name" value="Fung_rhodopsin"/>
    <property type="match status" value="1"/>
</dbReference>
<evidence type="ECO:0000313" key="10">
    <source>
        <dbReference type="Proteomes" id="UP001239445"/>
    </source>
</evidence>
<dbReference type="AlphaFoldDB" id="A0AAJ0BKW3"/>
<keyword evidence="10" id="KW-1185">Reference proteome</keyword>
<sequence>MASTSPFPVPGLSRNPGESHQVDIIVCAVLTWVIGAVFVGLRFYTRCRLLRNVLGAEDWTILVSLVFAGATCAGMIEQAVYGLGKHMLDVDPALMMPMGRAGWYTVLWYMLSLLFTKISILLLYIRILSYQHARYAVYAILAIVILTNGIWTFVTVITACLPLSAFWDRTSGMDYYCRPVVYWYANTGMHIATDVLLYILPLPVIVTLQIRPRQKLVLYAVFALGFFVCSISVVRLWDLVAETTRTDFTYDNVSIAYLTVIEINAAIACACCMTLKPLCARYFPRLWGGTSTSSNTKPQNHHANRVLDVEAYPGLKRGPPTIGSRPSRMVQERQRASGSGELQLLEEDGVDVDEVSMETDEKGSRRGSPAGTVELPAEPETVHVVELRGDGQALTEKT</sequence>
<feature type="transmembrane region" description="Helical" evidence="7">
    <location>
        <begin position="137"/>
        <end position="167"/>
    </location>
</feature>
<dbReference type="Proteomes" id="UP001239445">
    <property type="component" value="Unassembled WGS sequence"/>
</dbReference>
<keyword evidence="2 7" id="KW-0812">Transmembrane</keyword>
<evidence type="ECO:0000313" key="9">
    <source>
        <dbReference type="EMBL" id="KAK1760163.1"/>
    </source>
</evidence>
<dbReference type="PANTHER" id="PTHR33048">
    <property type="entry name" value="PTH11-LIKE INTEGRAL MEMBRANE PROTEIN (AFU_ORTHOLOGUE AFUA_5G11245)"/>
    <property type="match status" value="1"/>
</dbReference>
<evidence type="ECO:0000259" key="8">
    <source>
        <dbReference type="Pfam" id="PF20684"/>
    </source>
</evidence>